<reference evidence="1 2" key="1">
    <citation type="journal article" date="2005" name="Science">
        <title>Genome sequence of Theileria parva, a bovine pathogen that transforms lymphocytes.</title>
        <authorList>
            <person name="Gardner M.J."/>
            <person name="Bishop R."/>
            <person name="Shah T."/>
            <person name="de Villiers E.P."/>
            <person name="Carlton J.M."/>
            <person name="Hall N."/>
            <person name="Ren Q."/>
            <person name="Paulsen I.T."/>
            <person name="Pain A."/>
            <person name="Berriman M."/>
            <person name="Wilson R.J.M."/>
            <person name="Sato S."/>
            <person name="Ralph S.A."/>
            <person name="Mann D.J."/>
            <person name="Xiong Z."/>
            <person name="Shallom S.J."/>
            <person name="Weidman J."/>
            <person name="Jiang L."/>
            <person name="Lynn J."/>
            <person name="Weaver B."/>
            <person name="Shoaibi A."/>
            <person name="Domingo A.R."/>
            <person name="Wasawo D."/>
            <person name="Crabtree J."/>
            <person name="Wortman J.R."/>
            <person name="Haas B."/>
            <person name="Angiuoli S.V."/>
            <person name="Creasy T.H."/>
            <person name="Lu C."/>
            <person name="Suh B."/>
            <person name="Silva J.C."/>
            <person name="Utterback T.R."/>
            <person name="Feldblyum T.V."/>
            <person name="Pertea M."/>
            <person name="Allen J."/>
            <person name="Nierman W.C."/>
            <person name="Taracha E.L.N."/>
            <person name="Salzberg S.L."/>
            <person name="White O.R."/>
            <person name="Fitzhugh H.A."/>
            <person name="Morzaria S."/>
            <person name="Venter J.C."/>
            <person name="Fraser C.M."/>
            <person name="Nene V."/>
        </authorList>
    </citation>
    <scope>NUCLEOTIDE SEQUENCE [LARGE SCALE GENOMIC DNA]</scope>
    <source>
        <strain evidence="1 2">Muguga</strain>
    </source>
</reference>
<gene>
    <name evidence="1" type="ordered locus">TP02_0309</name>
</gene>
<dbReference type="AlphaFoldDB" id="Q4N5I1"/>
<protein>
    <submittedName>
        <fullName evidence="1">Uncharacterized protein</fullName>
    </submittedName>
</protein>
<keyword evidence="2" id="KW-1185">Reference proteome</keyword>
<dbReference type="Proteomes" id="UP000001949">
    <property type="component" value="Unassembled WGS sequence"/>
</dbReference>
<comment type="caution">
    <text evidence="1">The sequence shown here is derived from an EMBL/GenBank/DDBJ whole genome shotgun (WGS) entry which is preliminary data.</text>
</comment>
<dbReference type="KEGG" id="tpv:TP02_0309"/>
<sequence length="625" mass="74248">MSKNNYNLSKLTFYDKKKILDPPDVSDIIVLDINNEDKSDKYSYFSRNDYKEYAICTGNYINKLKQGDCVIWESCNKNDCSHLVLFYDGDDKYIVIVPYEGNLILLHKSSDGSWINIKTKVDLNKLEMFQKDGLTLFIGFFHFDLQIPIHGHPYSLCFNLLDGTISIHLTDESILTFQNIKTELPEITNFPNSDRNDPYNSSHFKPNHLDVYEWEELYERLIRYGFKRKDICSFFKNFHDQSIDIESDHAIIDANLIMSTDKYVTYCSPSKKSFHCRQGYYFGKIINRSLFCVTSDLPEYDYIKITIRNLGYLSTENSDLEYNYKYTDFTCSIKPDITRLKFYNMKDIEITSDGFDVTHDDFFYAIRFKTELYRVVYDGKEYWNYNSDKSNGFPNKIYFTDYNNDMNVCFNDGKIVKVKIKVHFLKLYTTDEFGNTIPISENYYKTTKSPGRILLYKFKEGVKCTEIWHYDVELVWKHKQGDPYPISIYYNNEFHEASIRFEKYFIISMRGRHNTTWDTLLFPIPRPLKLFQLNGHGETVELNDKHYFLTCDHFGDFRYKMNKNVECVEIKLGDLSLWRHQPSDQYPHTVAYLLFPCYIRGFCKTLNIKFERKRGIWNSKIHVLP</sequence>
<name>Q4N5I1_THEPA</name>
<evidence type="ECO:0000313" key="2">
    <source>
        <dbReference type="Proteomes" id="UP000001949"/>
    </source>
</evidence>
<dbReference type="Pfam" id="PF04385">
    <property type="entry name" value="FAINT"/>
    <property type="match status" value="1"/>
</dbReference>
<accession>Q4N5I1</accession>
<dbReference type="OMA" id="KEYAICT"/>
<proteinExistence type="predicted"/>
<evidence type="ECO:0000313" key="1">
    <source>
        <dbReference type="EMBL" id="EAN32592.1"/>
    </source>
</evidence>
<organism evidence="1 2">
    <name type="scientific">Theileria parva</name>
    <name type="common">East coast fever infection agent</name>
    <dbReference type="NCBI Taxonomy" id="5875"/>
    <lineage>
        <taxon>Eukaryota</taxon>
        <taxon>Sar</taxon>
        <taxon>Alveolata</taxon>
        <taxon>Apicomplexa</taxon>
        <taxon>Aconoidasida</taxon>
        <taxon>Piroplasmida</taxon>
        <taxon>Theileriidae</taxon>
        <taxon>Theileria</taxon>
    </lineage>
</organism>
<dbReference type="InParanoid" id="Q4N5I1"/>
<dbReference type="EMBL" id="AAGK01000002">
    <property type="protein sequence ID" value="EAN32592.1"/>
    <property type="molecule type" value="Genomic_DNA"/>
</dbReference>
<dbReference type="InterPro" id="IPR007480">
    <property type="entry name" value="DUF529"/>
</dbReference>
<dbReference type="VEuPathDB" id="PiroplasmaDB:TpMuguga_02g00309"/>